<name>A0A1B1MQ80_STRLN</name>
<dbReference type="PATRIC" id="fig|1915.4.peg.9465"/>
<dbReference type="Proteomes" id="UP000092598">
    <property type="component" value="Chromosome"/>
</dbReference>
<keyword evidence="3" id="KW-0347">Helicase</keyword>
<feature type="domain" description="Helicase-associated" evidence="2">
    <location>
        <begin position="7"/>
        <end position="55"/>
    </location>
</feature>
<feature type="region of interest" description="Disordered" evidence="1">
    <location>
        <begin position="53"/>
        <end position="82"/>
    </location>
</feature>
<protein>
    <submittedName>
        <fullName evidence="3">Putative helicase</fullName>
    </submittedName>
</protein>
<sequence>MVWEPGEEAWESKLAALRSYRRATGHLAPRQDQVWGEGEAMVPVGQHIANLRRKGGLGVNRHPHDSQPSSRLAPDGSSLVTR</sequence>
<keyword evidence="4" id="KW-1185">Reference proteome</keyword>
<evidence type="ECO:0000259" key="2">
    <source>
        <dbReference type="Pfam" id="PF03457"/>
    </source>
</evidence>
<dbReference type="GO" id="GO:0004386">
    <property type="term" value="F:helicase activity"/>
    <property type="evidence" value="ECO:0007669"/>
    <property type="project" value="UniProtKB-KW"/>
</dbReference>
<dbReference type="STRING" id="1915.SLINC_8556"/>
<gene>
    <name evidence="3" type="ORF">SLINC_8556</name>
</gene>
<dbReference type="AlphaFoldDB" id="A0A1B1MQ80"/>
<dbReference type="KEGG" id="sls:SLINC_8556"/>
<evidence type="ECO:0000313" key="4">
    <source>
        <dbReference type="Proteomes" id="UP000092598"/>
    </source>
</evidence>
<keyword evidence="3" id="KW-0547">Nucleotide-binding</keyword>
<keyword evidence="3" id="KW-0378">Hydrolase</keyword>
<evidence type="ECO:0000256" key="1">
    <source>
        <dbReference type="SAM" id="MobiDB-lite"/>
    </source>
</evidence>
<accession>A0A1B1MQ80</accession>
<dbReference type="InterPro" id="IPR005114">
    <property type="entry name" value="Helicase_assoc"/>
</dbReference>
<proteinExistence type="predicted"/>
<evidence type="ECO:0000313" key="3">
    <source>
        <dbReference type="EMBL" id="ANS70780.1"/>
    </source>
</evidence>
<organism evidence="3 4">
    <name type="scientific">Streptomyces lincolnensis</name>
    <dbReference type="NCBI Taxonomy" id="1915"/>
    <lineage>
        <taxon>Bacteria</taxon>
        <taxon>Bacillati</taxon>
        <taxon>Actinomycetota</taxon>
        <taxon>Actinomycetes</taxon>
        <taxon>Kitasatosporales</taxon>
        <taxon>Streptomycetaceae</taxon>
        <taxon>Streptomyces</taxon>
    </lineage>
</organism>
<dbReference type="Pfam" id="PF03457">
    <property type="entry name" value="HA"/>
    <property type="match status" value="1"/>
</dbReference>
<keyword evidence="3" id="KW-0067">ATP-binding</keyword>
<dbReference type="EMBL" id="CP016438">
    <property type="protein sequence ID" value="ANS70780.1"/>
    <property type="molecule type" value="Genomic_DNA"/>
</dbReference>
<reference evidence="3 4" key="1">
    <citation type="submission" date="2016-07" db="EMBL/GenBank/DDBJ databases">
        <title>Enhancement of antibiotic productionsby engineered nitrateutilization in actinobacteria.</title>
        <authorList>
            <person name="Meng S.C."/>
        </authorList>
    </citation>
    <scope>NUCLEOTIDE SEQUENCE [LARGE SCALE GENOMIC DNA]</scope>
    <source>
        <strain evidence="3 4">NRRL 2936</strain>
    </source>
</reference>